<comment type="caution">
    <text evidence="1">The sequence shown here is derived from an EMBL/GenBank/DDBJ whole genome shotgun (WGS) entry which is preliminary data.</text>
</comment>
<keyword evidence="2" id="KW-1185">Reference proteome</keyword>
<dbReference type="AlphaFoldDB" id="A0A2K2F1V1"/>
<name>A0A2K2F1V1_9CLOT</name>
<evidence type="ECO:0000313" key="2">
    <source>
        <dbReference type="Proteomes" id="UP000236151"/>
    </source>
</evidence>
<reference evidence="1 2" key="1">
    <citation type="submission" date="2017-06" db="EMBL/GenBank/DDBJ databases">
        <title>Investigating the central metabolism of Clostridium thermosuccinogenes.</title>
        <authorList>
            <person name="Koendjbiharie J.G."/>
            <person name="van Kranenburg R."/>
        </authorList>
    </citation>
    <scope>NUCLEOTIDE SEQUENCE [LARGE SCALE GENOMIC DNA]</scope>
    <source>
        <strain evidence="1 2">DSM 5806</strain>
    </source>
</reference>
<accession>A0A2K2F1V1</accession>
<gene>
    <name evidence="1" type="ORF">CDQ84_07445</name>
</gene>
<dbReference type="KEGG" id="cthd:CDO33_09145"/>
<dbReference type="EMBL" id="NIOJ01000014">
    <property type="protein sequence ID" value="PNU00044.1"/>
    <property type="molecule type" value="Genomic_DNA"/>
</dbReference>
<evidence type="ECO:0000313" key="1">
    <source>
        <dbReference type="EMBL" id="PNU00044.1"/>
    </source>
</evidence>
<organism evidence="1 2">
    <name type="scientific">Clostridium thermosuccinogenes</name>
    <dbReference type="NCBI Taxonomy" id="84032"/>
    <lineage>
        <taxon>Bacteria</taxon>
        <taxon>Bacillati</taxon>
        <taxon>Bacillota</taxon>
        <taxon>Clostridia</taxon>
        <taxon>Eubacteriales</taxon>
        <taxon>Clostridiaceae</taxon>
        <taxon>Clostridium</taxon>
    </lineage>
</organism>
<dbReference type="RefSeq" id="WP_103081100.1">
    <property type="nucleotide sequence ID" value="NZ_CP021850.1"/>
</dbReference>
<dbReference type="Proteomes" id="UP000236151">
    <property type="component" value="Unassembled WGS sequence"/>
</dbReference>
<sequence length="66" mass="7868">MDLNSMFEKINELLEDTDYPMEITDISDLEEFLNNEENSNYEVYDEIAHIYDQIMEGGDLYSDDEF</sequence>
<protein>
    <submittedName>
        <fullName evidence="1">Uncharacterized protein</fullName>
    </submittedName>
</protein>
<proteinExistence type="predicted"/>